<reference evidence="3 4" key="2">
    <citation type="submission" date="2017-09" db="EMBL/GenBank/DDBJ databases">
        <title>The genome of whitefly Bemisia tabaci, a global crop pest, provides novel insights into virus transmission, host adaptation and insecticide resistance.</title>
        <authorList>
            <person name="Kaur N."/>
            <person name="Kliot A."/>
            <person name="Pinheiro P.V."/>
            <person name="Luan J."/>
            <person name="Zheng Y."/>
            <person name="Liu W."/>
            <person name="Sun H."/>
            <person name="Yang X."/>
            <person name="Xu Y."/>
            <person name="Luo Y."/>
            <person name="Kruse A."/>
            <person name="Fisher T.W."/>
            <person name="Nelson D.R."/>
            <person name="Elimelech M."/>
            <person name="MacCoss M."/>
            <person name="Johnson R."/>
            <person name="Cohen E."/>
            <person name="Hunter W.B."/>
            <person name="Brown J.K."/>
            <person name="Jander G."/>
            <person name="Cilia M."/>
            <person name="Douglas A.E."/>
            <person name="Ghanim M."/>
            <person name="Simmons A.M."/>
            <person name="Wintermantel W.M."/>
            <person name="Ling K.-S."/>
            <person name="Fei Z."/>
        </authorList>
    </citation>
    <scope>NUCLEOTIDE SEQUENCE [LARGE SCALE GENOMIC DNA]</scope>
    <source>
        <strain evidence="3 4">MEAM1</strain>
    </source>
</reference>
<dbReference type="PANTHER" id="PTHR34606">
    <property type="entry name" value="BON DOMAIN-CONTAINING PROTEIN"/>
    <property type="match status" value="1"/>
</dbReference>
<dbReference type="InterPro" id="IPR014004">
    <property type="entry name" value="Transpt-assoc_nodulatn_dom_bac"/>
</dbReference>
<protein>
    <submittedName>
        <fullName evidence="3">Osmotically-inducible protein OsmY</fullName>
    </submittedName>
</protein>
<dbReference type="PANTHER" id="PTHR34606:SF4">
    <property type="entry name" value="OUTER MEMBRANE LIPOPROTEIN DOLP"/>
    <property type="match status" value="1"/>
</dbReference>
<dbReference type="RefSeq" id="WP_029589107.1">
    <property type="nucleotide sequence ID" value="NZ_CP016303.1"/>
</dbReference>
<evidence type="ECO:0000259" key="2">
    <source>
        <dbReference type="PROSITE" id="PS50914"/>
    </source>
</evidence>
<dbReference type="OrthoDB" id="9783990at2"/>
<dbReference type="Proteomes" id="UP000216438">
    <property type="component" value="Chromosome"/>
</dbReference>
<sequence>MKINLAAIVLSSVILQGCVGAVLIGAAAVATKSAVDPRTIGTQVDDSTLELRVINAINKDPKLKKEAKISVTAYQGKILLTGEAQSFELSERAKAIVAKVEGVSEIYNEIRQGHPVDLATTSSDIWITTKVRSQLLSILSMKSSKLKVVTENGEVFLLGLLTRKEGEAAAQIASKVSGVKHVTTVFTYVK</sequence>
<dbReference type="InterPro" id="IPR007055">
    <property type="entry name" value="BON_dom"/>
</dbReference>
<dbReference type="Gene3D" id="3.30.1340.30">
    <property type="match status" value="1"/>
</dbReference>
<dbReference type="NCBIfam" id="NF008247">
    <property type="entry name" value="PRK11023.1"/>
    <property type="match status" value="1"/>
</dbReference>
<dbReference type="SMART" id="SM00749">
    <property type="entry name" value="BON"/>
    <property type="match status" value="2"/>
</dbReference>
<gene>
    <name evidence="3" type="ORF">BA171_06505</name>
</gene>
<dbReference type="EMBL" id="CP016303">
    <property type="protein sequence ID" value="ASX27075.1"/>
    <property type="molecule type" value="Genomic_DNA"/>
</dbReference>
<dbReference type="Pfam" id="PF04972">
    <property type="entry name" value="BON"/>
    <property type="match status" value="2"/>
</dbReference>
<evidence type="ECO:0000313" key="3">
    <source>
        <dbReference type="EMBL" id="ASX27075.1"/>
    </source>
</evidence>
<name>A0A249E0M8_9ENTR</name>
<evidence type="ECO:0000256" key="1">
    <source>
        <dbReference type="ARBA" id="ARBA00022729"/>
    </source>
</evidence>
<dbReference type="InterPro" id="IPR051686">
    <property type="entry name" value="Lipoprotein_DolP"/>
</dbReference>
<dbReference type="PROSITE" id="PS50914">
    <property type="entry name" value="BON"/>
    <property type="match status" value="2"/>
</dbReference>
<proteinExistence type="predicted"/>
<keyword evidence="1" id="KW-0732">Signal</keyword>
<evidence type="ECO:0000313" key="4">
    <source>
        <dbReference type="Proteomes" id="UP000216438"/>
    </source>
</evidence>
<dbReference type="AlphaFoldDB" id="A0A249E0M8"/>
<dbReference type="PROSITE" id="PS51257">
    <property type="entry name" value="PROKAR_LIPOPROTEIN"/>
    <property type="match status" value="1"/>
</dbReference>
<feature type="domain" description="BON" evidence="2">
    <location>
        <begin position="45"/>
        <end position="114"/>
    </location>
</feature>
<accession>A0A249E0M8</accession>
<organism evidence="3 4">
    <name type="scientific">Candidatus Hamiltonella defensa</name>
    <name type="common">Bemisia tabaci</name>
    <dbReference type="NCBI Taxonomy" id="672795"/>
    <lineage>
        <taxon>Bacteria</taxon>
        <taxon>Pseudomonadati</taxon>
        <taxon>Pseudomonadota</taxon>
        <taxon>Gammaproteobacteria</taxon>
        <taxon>Enterobacterales</taxon>
        <taxon>Enterobacteriaceae</taxon>
        <taxon>aphid secondary symbionts</taxon>
        <taxon>Candidatus Williamhamiltonella</taxon>
    </lineage>
</organism>
<feature type="domain" description="BON" evidence="2">
    <location>
        <begin position="123"/>
        <end position="190"/>
    </location>
</feature>
<reference evidence="4" key="1">
    <citation type="submission" date="2016-06" db="EMBL/GenBank/DDBJ databases">
        <authorList>
            <person name="Chen W."/>
            <person name="Hasegawa D.K."/>
        </authorList>
    </citation>
    <scope>NUCLEOTIDE SEQUENCE [LARGE SCALE GENOMIC DNA]</scope>
    <source>
        <strain evidence="4">MEAM1</strain>
    </source>
</reference>